<accession>A0A8R1Y3J6</accession>
<keyword evidence="3" id="KW-1185">Reference proteome</keyword>
<protein>
    <recommendedName>
        <fullName evidence="4">Secreted protein</fullName>
    </recommendedName>
</protein>
<dbReference type="EnsemblMetazoa" id="OVOC5899.1">
    <property type="protein sequence ID" value="OVOC5899.1"/>
    <property type="gene ID" value="WBGene00242708"/>
</dbReference>
<organism evidence="2 3">
    <name type="scientific">Onchocerca volvulus</name>
    <dbReference type="NCBI Taxonomy" id="6282"/>
    <lineage>
        <taxon>Eukaryota</taxon>
        <taxon>Metazoa</taxon>
        <taxon>Ecdysozoa</taxon>
        <taxon>Nematoda</taxon>
        <taxon>Chromadorea</taxon>
        <taxon>Rhabditida</taxon>
        <taxon>Spirurina</taxon>
        <taxon>Spiruromorpha</taxon>
        <taxon>Filarioidea</taxon>
        <taxon>Onchocercidae</taxon>
        <taxon>Onchocerca</taxon>
    </lineage>
</organism>
<feature type="chain" id="PRO_5035855078" description="Secreted protein" evidence="1">
    <location>
        <begin position="20"/>
        <end position="76"/>
    </location>
</feature>
<evidence type="ECO:0000256" key="1">
    <source>
        <dbReference type="SAM" id="SignalP"/>
    </source>
</evidence>
<dbReference type="EMBL" id="CMVM020000161">
    <property type="status" value="NOT_ANNOTATED_CDS"/>
    <property type="molecule type" value="Genomic_DNA"/>
</dbReference>
<sequence length="76" mass="8433">MTGLVRLMLLLLVAHIAAATDDDDDVDDGGGAMGPIECICLLGHFKYSRYLNSRAEEDSLIMAEFFISYEIRKFSS</sequence>
<evidence type="ECO:0000313" key="3">
    <source>
        <dbReference type="Proteomes" id="UP000024404"/>
    </source>
</evidence>
<evidence type="ECO:0000313" key="2">
    <source>
        <dbReference type="EnsemblMetazoa" id="OVOC5899.1"/>
    </source>
</evidence>
<keyword evidence="1" id="KW-0732">Signal</keyword>
<dbReference type="Proteomes" id="UP000024404">
    <property type="component" value="Unassembled WGS sequence"/>
</dbReference>
<dbReference type="AlphaFoldDB" id="A0A8R1Y3J6"/>
<evidence type="ECO:0008006" key="4">
    <source>
        <dbReference type="Google" id="ProtNLM"/>
    </source>
</evidence>
<proteinExistence type="predicted"/>
<reference evidence="2" key="2">
    <citation type="submission" date="2022-06" db="UniProtKB">
        <authorList>
            <consortium name="EnsemblMetazoa"/>
        </authorList>
    </citation>
    <scope>IDENTIFICATION</scope>
</reference>
<reference evidence="3" key="1">
    <citation type="submission" date="2013-10" db="EMBL/GenBank/DDBJ databases">
        <title>Genome sequencing of Onchocerca volvulus.</title>
        <authorList>
            <person name="Cotton J."/>
            <person name="Tsai J."/>
            <person name="Stanley E."/>
            <person name="Tracey A."/>
            <person name="Holroyd N."/>
            <person name="Lustigman S."/>
            <person name="Berriman M."/>
        </authorList>
    </citation>
    <scope>NUCLEOTIDE SEQUENCE</scope>
</reference>
<name>A0A8R1Y3J6_ONCVO</name>
<feature type="signal peptide" evidence="1">
    <location>
        <begin position="1"/>
        <end position="19"/>
    </location>
</feature>